<dbReference type="Gene3D" id="3.60.15.10">
    <property type="entry name" value="Ribonuclease Z/Hydroxyacylglutathione hydrolase-like"/>
    <property type="match status" value="1"/>
</dbReference>
<dbReference type="EMBL" id="CP011509">
    <property type="protein sequence ID" value="AKJ00350.1"/>
    <property type="molecule type" value="Genomic_DNA"/>
</dbReference>
<sequence length="452" mass="47924">MAARFKNLDGSLPHPLGNVFKWAVGDKLAGKRRKSPDTAPMRRVEPDLAVLATPPAAGEGARLTWLGHASWLVQLDGVSLLIDPALRDTITGFIRRNVGPGVPMEKLPPITATLVSHNHFDHLDMPTVRQVGAPVVSGLGMARYFHAGSPPVTELDWWGSTKVGPVTVHFVPAQHWSRRGLNDVNETLWGGFVVEGSSACVYHSGDTAYFDGFQEIGRRFPALDAAMLPIGAYDPGWFMEKQHMNPEQAVRAYEDLGARHFLAMHWGTFKLTDEPLDEPPSAWTPSGAAGSCPASRSTCSPWERASPCVARDDAPGLRQGGRCAVRGEPCSCPSSSPSPSTRLPSPPSPSRAGGPAPAATRRWSPSAAPSPSATPARCAATPSAPPPRAAPCSPSWPARMAPSPPPPPRRRAAPSSSSRAASTPGRSTARTPASGCCATCSTARRCRACSSR</sequence>
<feature type="compositionally biased region" description="Low complexity" evidence="1">
    <location>
        <begin position="390"/>
        <end position="401"/>
    </location>
</feature>
<name>A0AAC8Q388_9BACT</name>
<accession>A0AAC8Q388</accession>
<dbReference type="GO" id="GO:0005737">
    <property type="term" value="C:cytoplasm"/>
    <property type="evidence" value="ECO:0007669"/>
    <property type="project" value="TreeGrafter"/>
</dbReference>
<dbReference type="Pfam" id="PF12706">
    <property type="entry name" value="Lactamase_B_2"/>
    <property type="match status" value="1"/>
</dbReference>
<gene>
    <name evidence="3" type="ORF">AA314_01976</name>
</gene>
<dbReference type="PANTHER" id="PTHR15032">
    <property type="entry name" value="N-ACYL-PHOSPHATIDYLETHANOLAMINE-HYDROLYZING PHOSPHOLIPASE D"/>
    <property type="match status" value="1"/>
</dbReference>
<feature type="domain" description="Metallo-beta-lactamase" evidence="2">
    <location>
        <begin position="81"/>
        <end position="266"/>
    </location>
</feature>
<feature type="region of interest" description="Disordered" evidence="1">
    <location>
        <begin position="277"/>
        <end position="306"/>
    </location>
</feature>
<feature type="compositionally biased region" description="Low complexity" evidence="1">
    <location>
        <begin position="413"/>
        <end position="431"/>
    </location>
</feature>
<feature type="compositionally biased region" description="Low complexity" evidence="1">
    <location>
        <begin position="329"/>
        <end position="343"/>
    </location>
</feature>
<evidence type="ECO:0000313" key="3">
    <source>
        <dbReference type="EMBL" id="AKJ00350.1"/>
    </source>
</evidence>
<dbReference type="InterPro" id="IPR036866">
    <property type="entry name" value="RibonucZ/Hydroxyglut_hydro"/>
</dbReference>
<dbReference type="Proteomes" id="UP000035579">
    <property type="component" value="Chromosome"/>
</dbReference>
<dbReference type="KEGG" id="age:AA314_01976"/>
<feature type="region of interest" description="Disordered" evidence="1">
    <location>
        <begin position="327"/>
        <end position="437"/>
    </location>
</feature>
<dbReference type="PANTHER" id="PTHR15032:SF36">
    <property type="entry name" value="METALLO-BETA-LACTAMASE DOMAIN-CONTAINING PROTEIN"/>
    <property type="match status" value="1"/>
</dbReference>
<feature type="compositionally biased region" description="Low complexity" evidence="1">
    <location>
        <begin position="350"/>
        <end position="382"/>
    </location>
</feature>
<proteinExistence type="predicted"/>
<evidence type="ECO:0000259" key="2">
    <source>
        <dbReference type="Pfam" id="PF12706"/>
    </source>
</evidence>
<organism evidence="3 4">
    <name type="scientific">Archangium gephyra</name>
    <dbReference type="NCBI Taxonomy" id="48"/>
    <lineage>
        <taxon>Bacteria</taxon>
        <taxon>Pseudomonadati</taxon>
        <taxon>Myxococcota</taxon>
        <taxon>Myxococcia</taxon>
        <taxon>Myxococcales</taxon>
        <taxon>Cystobacterineae</taxon>
        <taxon>Archangiaceae</taxon>
        <taxon>Archangium</taxon>
    </lineage>
</organism>
<dbReference type="InterPro" id="IPR001279">
    <property type="entry name" value="Metallo-B-lactamas"/>
</dbReference>
<dbReference type="SUPFAM" id="SSF56281">
    <property type="entry name" value="Metallo-hydrolase/oxidoreductase"/>
    <property type="match status" value="1"/>
</dbReference>
<evidence type="ECO:0000256" key="1">
    <source>
        <dbReference type="SAM" id="MobiDB-lite"/>
    </source>
</evidence>
<protein>
    <recommendedName>
        <fullName evidence="2">Metallo-beta-lactamase domain-containing protein</fullName>
    </recommendedName>
</protein>
<reference evidence="3 4" key="1">
    <citation type="submission" date="2015-05" db="EMBL/GenBank/DDBJ databases">
        <title>Genome assembly of Archangium gephyra DSM 2261.</title>
        <authorList>
            <person name="Sharma G."/>
            <person name="Subramanian S."/>
        </authorList>
    </citation>
    <scope>NUCLEOTIDE SEQUENCE [LARGE SCALE GENOMIC DNA]</scope>
    <source>
        <strain evidence="3 4">DSM 2261</strain>
    </source>
</reference>
<dbReference type="AlphaFoldDB" id="A0AAC8Q388"/>
<evidence type="ECO:0000313" key="4">
    <source>
        <dbReference type="Proteomes" id="UP000035579"/>
    </source>
</evidence>